<accession>A0A8S5QN04</accession>
<organism evidence="1">
    <name type="scientific">CrAss-like virus sp. ctYsL76</name>
    <dbReference type="NCBI Taxonomy" id="2826826"/>
    <lineage>
        <taxon>Viruses</taxon>
        <taxon>Duplodnaviria</taxon>
        <taxon>Heunggongvirae</taxon>
        <taxon>Uroviricota</taxon>
        <taxon>Caudoviricetes</taxon>
        <taxon>Crassvirales</taxon>
    </lineage>
</organism>
<reference evidence="1" key="1">
    <citation type="journal article" date="2021" name="Proc. Natl. Acad. Sci. U.S.A.">
        <title>A Catalog of Tens of Thousands of Viruses from Human Metagenomes Reveals Hidden Associations with Chronic Diseases.</title>
        <authorList>
            <person name="Tisza M.J."/>
            <person name="Buck C.B."/>
        </authorList>
    </citation>
    <scope>NUCLEOTIDE SEQUENCE</scope>
    <source>
        <strain evidence="1">CtYsL76</strain>
    </source>
</reference>
<protein>
    <submittedName>
        <fullName evidence="1">Uncharacterized protein</fullName>
    </submittedName>
</protein>
<name>A0A8S5QN04_9CAUD</name>
<evidence type="ECO:0000313" key="1">
    <source>
        <dbReference type="EMBL" id="DAE20125.1"/>
    </source>
</evidence>
<dbReference type="EMBL" id="BK015689">
    <property type="protein sequence ID" value="DAE20125.1"/>
    <property type="molecule type" value="Genomic_DNA"/>
</dbReference>
<sequence>MKVKEVISEINNKDYYSINAAVKAVELSKANCVVENYNFSKHRNFDITTNIYKCDDGFVAITGLINDRSKIGYDEYNIPAFAEEYIEIPTVTYAPKYRR</sequence>
<proteinExistence type="predicted"/>